<feature type="domain" description="DUF7847" evidence="2">
    <location>
        <begin position="86"/>
        <end position="257"/>
    </location>
</feature>
<keyword evidence="1" id="KW-0472">Membrane</keyword>
<name>A0A1Q5PDT2_9BACT</name>
<organism evidence="3 4">
    <name type="scientific">Pontibacter flavimaris</name>
    <dbReference type="NCBI Taxonomy" id="1797110"/>
    <lineage>
        <taxon>Bacteria</taxon>
        <taxon>Pseudomonadati</taxon>
        <taxon>Bacteroidota</taxon>
        <taxon>Cytophagia</taxon>
        <taxon>Cytophagales</taxon>
        <taxon>Hymenobacteraceae</taxon>
        <taxon>Pontibacter</taxon>
    </lineage>
</organism>
<comment type="caution">
    <text evidence="3">The sequence shown here is derived from an EMBL/GenBank/DDBJ whole genome shotgun (WGS) entry which is preliminary data.</text>
</comment>
<evidence type="ECO:0000313" key="3">
    <source>
        <dbReference type="EMBL" id="OKL40409.1"/>
    </source>
</evidence>
<dbReference type="Pfam" id="PF25231">
    <property type="entry name" value="DUF7847"/>
    <property type="match status" value="1"/>
</dbReference>
<keyword evidence="1" id="KW-0812">Transmembrane</keyword>
<accession>A0A1Q5PDT2</accession>
<protein>
    <recommendedName>
        <fullName evidence="2">DUF7847 domain-containing protein</fullName>
    </recommendedName>
</protein>
<keyword evidence="4" id="KW-1185">Reference proteome</keyword>
<dbReference type="InterPro" id="IPR057169">
    <property type="entry name" value="DUF7847"/>
</dbReference>
<dbReference type="OrthoDB" id="1049480at2"/>
<dbReference type="STRING" id="1797110.A3841_19050"/>
<feature type="transmembrane region" description="Helical" evidence="1">
    <location>
        <begin position="87"/>
        <end position="109"/>
    </location>
</feature>
<evidence type="ECO:0000259" key="2">
    <source>
        <dbReference type="Pfam" id="PF25231"/>
    </source>
</evidence>
<keyword evidence="1" id="KW-1133">Transmembrane helix</keyword>
<reference evidence="3 4" key="1">
    <citation type="submission" date="2016-03" db="EMBL/GenBank/DDBJ databases">
        <title>Genome sequence of Pontibacter sp. nov., of the family cytophagaceae, isolated from marine sediment of the Yellow Sea, China.</title>
        <authorList>
            <person name="Zhang G."/>
            <person name="Zhang R."/>
        </authorList>
    </citation>
    <scope>NUCLEOTIDE SEQUENCE [LARGE SCALE GENOMIC DNA]</scope>
    <source>
        <strain evidence="3 4">S10-8</strain>
    </source>
</reference>
<sequence length="296" mass="32992">MLHTTQKINLRQERDFGEKLNATFAFLKTNFKPLSKAMLLYVSPVALIGGIFSGMHQSRMFQQLTGEGPYSTMGEYTFFNQVTSLNYLVSLFFTVMALVIVALTVYGYMVAYMDDEGEVTPAAVWEHIKRNLIQAVYASIAIGVVCFLSFFLLGLGIYLAVVLSLFLVVMVREETGFIESIERCFYLIKGNWWATFGLIIIASIIQSMIAWLAAVPLGAVMMMRVLQVPGAESELLLVASNTVATMLTTFTYCISTLALGFQYFNLVEQKDGLGLMEQVELIGSHNQTLTTNEGEF</sequence>
<evidence type="ECO:0000313" key="4">
    <source>
        <dbReference type="Proteomes" id="UP000186551"/>
    </source>
</evidence>
<feature type="transmembrane region" description="Helical" evidence="1">
    <location>
        <begin position="140"/>
        <end position="171"/>
    </location>
</feature>
<dbReference type="AlphaFoldDB" id="A0A1Q5PDT2"/>
<feature type="transmembrane region" description="Helical" evidence="1">
    <location>
        <begin position="38"/>
        <end position="55"/>
    </location>
</feature>
<feature type="transmembrane region" description="Helical" evidence="1">
    <location>
        <begin position="192"/>
        <end position="215"/>
    </location>
</feature>
<dbReference type="RefSeq" id="WP_073852512.1">
    <property type="nucleotide sequence ID" value="NZ_LVWA01000005.1"/>
</dbReference>
<proteinExistence type="predicted"/>
<feature type="transmembrane region" description="Helical" evidence="1">
    <location>
        <begin position="235"/>
        <end position="261"/>
    </location>
</feature>
<gene>
    <name evidence="3" type="ORF">A3841_19050</name>
</gene>
<dbReference type="Proteomes" id="UP000186551">
    <property type="component" value="Unassembled WGS sequence"/>
</dbReference>
<evidence type="ECO:0000256" key="1">
    <source>
        <dbReference type="SAM" id="Phobius"/>
    </source>
</evidence>
<dbReference type="EMBL" id="LVWA01000005">
    <property type="protein sequence ID" value="OKL40409.1"/>
    <property type="molecule type" value="Genomic_DNA"/>
</dbReference>